<dbReference type="Proteomes" id="UP000271974">
    <property type="component" value="Unassembled WGS sequence"/>
</dbReference>
<comment type="caution">
    <text evidence="2">The sequence shown here is derived from an EMBL/GenBank/DDBJ whole genome shotgun (WGS) entry which is preliminary data.</text>
</comment>
<reference evidence="2 3" key="1">
    <citation type="submission" date="2019-01" db="EMBL/GenBank/DDBJ databases">
        <title>A draft genome assembly of the solar-powered sea slug Elysia chlorotica.</title>
        <authorList>
            <person name="Cai H."/>
            <person name="Li Q."/>
            <person name="Fang X."/>
            <person name="Li J."/>
            <person name="Curtis N.E."/>
            <person name="Altenburger A."/>
            <person name="Shibata T."/>
            <person name="Feng M."/>
            <person name="Maeda T."/>
            <person name="Schwartz J.A."/>
            <person name="Shigenobu S."/>
            <person name="Lundholm N."/>
            <person name="Nishiyama T."/>
            <person name="Yang H."/>
            <person name="Hasebe M."/>
            <person name="Li S."/>
            <person name="Pierce S.K."/>
            <person name="Wang J."/>
        </authorList>
    </citation>
    <scope>NUCLEOTIDE SEQUENCE [LARGE SCALE GENOMIC DNA]</scope>
    <source>
        <strain evidence="2">EC2010</strain>
        <tissue evidence="2">Whole organism of an adult</tissue>
    </source>
</reference>
<dbReference type="EMBL" id="RQTK01000073">
    <property type="protein sequence ID" value="RUS88823.1"/>
    <property type="molecule type" value="Genomic_DNA"/>
</dbReference>
<evidence type="ECO:0000313" key="2">
    <source>
        <dbReference type="EMBL" id="RUS88823.1"/>
    </source>
</evidence>
<evidence type="ECO:0000313" key="3">
    <source>
        <dbReference type="Proteomes" id="UP000271974"/>
    </source>
</evidence>
<protein>
    <submittedName>
        <fullName evidence="2">Uncharacterized protein</fullName>
    </submittedName>
</protein>
<feature type="compositionally biased region" description="Basic and acidic residues" evidence="1">
    <location>
        <begin position="179"/>
        <end position="191"/>
    </location>
</feature>
<proteinExistence type="predicted"/>
<sequence>MRLLFRRAKSFQFAPVSLSIDLPGVGAPDFFESAASSLGLMSRTEVSLDVEPNSSAQETCFSPWLARLCVFLYLTPSASPKDAGRLVAKGPGVMESDEETMEGKNTPPCQGFDRDLLGVFSALSGESTSERAAFRVGFGDDDGVDGEDGDDDNNDDEHSDDTDDDHVGESGGGDNDIGDGVREDDKDREVEQADFLEQAVTGGNVGEGVRDRCGFSKCSGVTMAL</sequence>
<keyword evidence="3" id="KW-1185">Reference proteome</keyword>
<gene>
    <name evidence="2" type="ORF">EGW08_003453</name>
</gene>
<name>A0A3S1A2C8_ELYCH</name>
<dbReference type="AlphaFoldDB" id="A0A3S1A2C8"/>
<feature type="region of interest" description="Disordered" evidence="1">
    <location>
        <begin position="133"/>
        <end position="209"/>
    </location>
</feature>
<organism evidence="2 3">
    <name type="scientific">Elysia chlorotica</name>
    <name type="common">Eastern emerald elysia</name>
    <name type="synonym">Sea slug</name>
    <dbReference type="NCBI Taxonomy" id="188477"/>
    <lineage>
        <taxon>Eukaryota</taxon>
        <taxon>Metazoa</taxon>
        <taxon>Spiralia</taxon>
        <taxon>Lophotrochozoa</taxon>
        <taxon>Mollusca</taxon>
        <taxon>Gastropoda</taxon>
        <taxon>Heterobranchia</taxon>
        <taxon>Euthyneura</taxon>
        <taxon>Panpulmonata</taxon>
        <taxon>Sacoglossa</taxon>
        <taxon>Placobranchoidea</taxon>
        <taxon>Plakobranchidae</taxon>
        <taxon>Elysia</taxon>
    </lineage>
</organism>
<accession>A0A3S1A2C8</accession>
<feature type="compositionally biased region" description="Acidic residues" evidence="1">
    <location>
        <begin position="139"/>
        <end position="166"/>
    </location>
</feature>
<evidence type="ECO:0000256" key="1">
    <source>
        <dbReference type="SAM" id="MobiDB-lite"/>
    </source>
</evidence>
<dbReference type="OrthoDB" id="10541406at2759"/>